<dbReference type="CDD" id="cd00755">
    <property type="entry name" value="YgdL_like"/>
    <property type="match status" value="1"/>
</dbReference>
<dbReference type="InterPro" id="IPR035985">
    <property type="entry name" value="Ubiquitin-activating_enz"/>
</dbReference>
<evidence type="ECO:0000256" key="2">
    <source>
        <dbReference type="ARBA" id="ARBA00009919"/>
    </source>
</evidence>
<dbReference type="RefSeq" id="WP_126765390.1">
    <property type="nucleotide sequence ID" value="NZ_PIPJ01000001.1"/>
</dbReference>
<evidence type="ECO:0000256" key="6">
    <source>
        <dbReference type="ARBA" id="ARBA00022840"/>
    </source>
</evidence>
<dbReference type="Gene3D" id="3.40.50.720">
    <property type="entry name" value="NAD(P)-binding Rossmann-like Domain"/>
    <property type="match status" value="1"/>
</dbReference>
<evidence type="ECO:0000313" key="13">
    <source>
        <dbReference type="Proteomes" id="UP000288395"/>
    </source>
</evidence>
<dbReference type="GO" id="GO:0008641">
    <property type="term" value="F:ubiquitin-like modifier activating enzyme activity"/>
    <property type="evidence" value="ECO:0007669"/>
    <property type="project" value="InterPro"/>
</dbReference>
<evidence type="ECO:0000256" key="10">
    <source>
        <dbReference type="ARBA" id="ARBA00083375"/>
    </source>
</evidence>
<proteinExistence type="inferred from homology"/>
<protein>
    <recommendedName>
        <fullName evidence="9">tRNA threonylcarbamoyladenosine dehydratase</fullName>
    </recommendedName>
    <alternativeName>
        <fullName evidence="10">t(6)A37 dehydratase</fullName>
    </alternativeName>
</protein>
<comment type="subcellular location">
    <subcellularLocation>
        <location evidence="1">Membrane</location>
        <topology evidence="1">Single-pass membrane protein</topology>
    </subcellularLocation>
</comment>
<dbReference type="GO" id="GO:0016020">
    <property type="term" value="C:membrane"/>
    <property type="evidence" value="ECO:0007669"/>
    <property type="project" value="UniProtKB-SubCell"/>
</dbReference>
<evidence type="ECO:0000313" key="12">
    <source>
        <dbReference type="EMBL" id="RUO23605.1"/>
    </source>
</evidence>
<dbReference type="PANTHER" id="PTHR43267:SF1">
    <property type="entry name" value="TRNA THREONYLCARBAMOYLADENOSINE DEHYDRATASE"/>
    <property type="match status" value="1"/>
</dbReference>
<dbReference type="AlphaFoldDB" id="A0A432W311"/>
<evidence type="ECO:0000256" key="8">
    <source>
        <dbReference type="ARBA" id="ARBA00023136"/>
    </source>
</evidence>
<keyword evidence="5" id="KW-0547">Nucleotide-binding</keyword>
<dbReference type="EMBL" id="PIPJ01000001">
    <property type="protein sequence ID" value="RUO23605.1"/>
    <property type="molecule type" value="Genomic_DNA"/>
</dbReference>
<sequence length="265" mass="28583">MSAITEWQRRFSGIERLYGVNQAAQIAKLHITVIGLGGVGSWAAEALVRTGIGEITLIDLDEVCLSNVNRQSHALSDTVGQLKTEVLAQRLLAINPALKVHVVDDFINQDNLAACLTPAPDGVLDAIDSLQAKVALLAWCKRQKLPVVTTGGAGGQIDPTKIALTDVAKVIQDPLMAKVRNQLRRDYGFSRNPKRKFGIDCVYSTEQLRYPDAQGCVSYAKPGETNVRIDCSTGFGASMMVTASFGMFAAARLLEKLLPKTTPSS</sequence>
<dbReference type="InterPro" id="IPR000594">
    <property type="entry name" value="ThiF_NAD_FAD-bd"/>
</dbReference>
<dbReference type="InterPro" id="IPR045886">
    <property type="entry name" value="ThiF/MoeB/HesA"/>
</dbReference>
<evidence type="ECO:0000256" key="1">
    <source>
        <dbReference type="ARBA" id="ARBA00004167"/>
    </source>
</evidence>
<keyword evidence="6" id="KW-0067">ATP-binding</keyword>
<keyword evidence="13" id="KW-1185">Reference proteome</keyword>
<evidence type="ECO:0000259" key="11">
    <source>
        <dbReference type="Pfam" id="PF00899"/>
    </source>
</evidence>
<comment type="similarity">
    <text evidence="2">Belongs to the HesA/MoeB/ThiF family.</text>
</comment>
<comment type="caution">
    <text evidence="12">The sequence shown here is derived from an EMBL/GenBank/DDBJ whole genome shotgun (WGS) entry which is preliminary data.</text>
</comment>
<dbReference type="OrthoDB" id="9804150at2"/>
<accession>A0A432W311</accession>
<dbReference type="Proteomes" id="UP000288395">
    <property type="component" value="Unassembled WGS sequence"/>
</dbReference>
<keyword evidence="3" id="KW-0436">Ligase</keyword>
<keyword evidence="7" id="KW-1133">Transmembrane helix</keyword>
<evidence type="ECO:0000256" key="3">
    <source>
        <dbReference type="ARBA" id="ARBA00022598"/>
    </source>
</evidence>
<reference evidence="13" key="1">
    <citation type="journal article" date="2018" name="Front. Microbiol.">
        <title>Genome-Based Analysis Reveals the Taxonomy and Diversity of the Family Idiomarinaceae.</title>
        <authorList>
            <person name="Liu Y."/>
            <person name="Lai Q."/>
            <person name="Shao Z."/>
        </authorList>
    </citation>
    <scope>NUCLEOTIDE SEQUENCE [LARGE SCALE GENOMIC DNA]</scope>
    <source>
        <strain evidence="13">GBPy7</strain>
    </source>
</reference>
<dbReference type="FunFam" id="3.40.50.720:FF:000096">
    <property type="entry name" value="tRNA cyclic N6-threonylcarbamoyladenosine(37) synthase TcdA"/>
    <property type="match status" value="1"/>
</dbReference>
<dbReference type="PANTHER" id="PTHR43267">
    <property type="entry name" value="TRNA THREONYLCARBAMOYLADENOSINE DEHYDRATASE"/>
    <property type="match status" value="1"/>
</dbReference>
<evidence type="ECO:0000256" key="5">
    <source>
        <dbReference type="ARBA" id="ARBA00022741"/>
    </source>
</evidence>
<evidence type="ECO:0000256" key="4">
    <source>
        <dbReference type="ARBA" id="ARBA00022692"/>
    </source>
</evidence>
<evidence type="ECO:0000256" key="9">
    <source>
        <dbReference type="ARBA" id="ARBA00074884"/>
    </source>
</evidence>
<keyword evidence="8" id="KW-0472">Membrane</keyword>
<evidence type="ECO:0000256" key="7">
    <source>
        <dbReference type="ARBA" id="ARBA00022989"/>
    </source>
</evidence>
<dbReference type="NCBIfam" id="NF011696">
    <property type="entry name" value="PRK15116.1"/>
    <property type="match status" value="1"/>
</dbReference>
<name>A0A432W311_9GAMM</name>
<dbReference type="GO" id="GO:0061504">
    <property type="term" value="P:cyclic threonylcarbamoyladenosine biosynthetic process"/>
    <property type="evidence" value="ECO:0007669"/>
    <property type="project" value="TreeGrafter"/>
</dbReference>
<dbReference type="GO" id="GO:0061503">
    <property type="term" value="F:tRNA threonylcarbamoyladenosine dehydratase"/>
    <property type="evidence" value="ECO:0007669"/>
    <property type="project" value="TreeGrafter"/>
</dbReference>
<feature type="domain" description="THIF-type NAD/FAD binding fold" evidence="11">
    <location>
        <begin position="17"/>
        <end position="169"/>
    </location>
</feature>
<dbReference type="SUPFAM" id="SSF69572">
    <property type="entry name" value="Activating enzymes of the ubiquitin-like proteins"/>
    <property type="match status" value="1"/>
</dbReference>
<keyword evidence="4" id="KW-0812">Transmembrane</keyword>
<dbReference type="Pfam" id="PF00899">
    <property type="entry name" value="ThiF"/>
    <property type="match status" value="1"/>
</dbReference>
<dbReference type="GO" id="GO:0005524">
    <property type="term" value="F:ATP binding"/>
    <property type="evidence" value="ECO:0007669"/>
    <property type="project" value="UniProtKB-KW"/>
</dbReference>
<organism evidence="12 13">
    <name type="scientific">Aliidiomarina iranensis</name>
    <dbReference type="NCBI Taxonomy" id="1434071"/>
    <lineage>
        <taxon>Bacteria</taxon>
        <taxon>Pseudomonadati</taxon>
        <taxon>Pseudomonadota</taxon>
        <taxon>Gammaproteobacteria</taxon>
        <taxon>Alteromonadales</taxon>
        <taxon>Idiomarinaceae</taxon>
        <taxon>Aliidiomarina</taxon>
    </lineage>
</organism>
<gene>
    <name evidence="12" type="ORF">CWE08_02875</name>
</gene>